<dbReference type="OrthoDB" id="4738706at2759"/>
<evidence type="ECO:0000313" key="5">
    <source>
        <dbReference type="Proteomes" id="UP000664534"/>
    </source>
</evidence>
<feature type="region of interest" description="Disordered" evidence="2">
    <location>
        <begin position="1"/>
        <end position="24"/>
    </location>
</feature>
<dbReference type="GO" id="GO:0008270">
    <property type="term" value="F:zinc ion binding"/>
    <property type="evidence" value="ECO:0007669"/>
    <property type="project" value="UniProtKB-KW"/>
</dbReference>
<keyword evidence="5" id="KW-1185">Reference proteome</keyword>
<dbReference type="PROSITE" id="PS50157">
    <property type="entry name" value="ZINC_FINGER_C2H2_2"/>
    <property type="match status" value="1"/>
</dbReference>
<organism evidence="4 5">
    <name type="scientific">Imshaugia aleurites</name>
    <dbReference type="NCBI Taxonomy" id="172621"/>
    <lineage>
        <taxon>Eukaryota</taxon>
        <taxon>Fungi</taxon>
        <taxon>Dikarya</taxon>
        <taxon>Ascomycota</taxon>
        <taxon>Pezizomycotina</taxon>
        <taxon>Lecanoromycetes</taxon>
        <taxon>OSLEUM clade</taxon>
        <taxon>Lecanoromycetidae</taxon>
        <taxon>Lecanorales</taxon>
        <taxon>Lecanorineae</taxon>
        <taxon>Parmeliaceae</taxon>
        <taxon>Imshaugia</taxon>
    </lineage>
</organism>
<keyword evidence="1" id="KW-0863">Zinc-finger</keyword>
<evidence type="ECO:0000313" key="4">
    <source>
        <dbReference type="EMBL" id="CAF9937471.1"/>
    </source>
</evidence>
<dbReference type="InterPro" id="IPR013087">
    <property type="entry name" value="Znf_C2H2_type"/>
</dbReference>
<dbReference type="InterPro" id="IPR036236">
    <property type="entry name" value="Znf_C2H2_sf"/>
</dbReference>
<accession>A0A8H3G7B0</accession>
<proteinExistence type="predicted"/>
<feature type="domain" description="C2H2-type" evidence="3">
    <location>
        <begin position="341"/>
        <end position="368"/>
    </location>
</feature>
<keyword evidence="1" id="KW-0479">Metal-binding</keyword>
<keyword evidence="1" id="KW-0862">Zinc</keyword>
<name>A0A8H3G7B0_9LECA</name>
<dbReference type="AlphaFoldDB" id="A0A8H3G7B0"/>
<dbReference type="SUPFAM" id="SSF57667">
    <property type="entry name" value="beta-beta-alpha zinc fingers"/>
    <property type="match status" value="1"/>
</dbReference>
<protein>
    <recommendedName>
        <fullName evidence="3">C2H2-type domain-containing protein</fullName>
    </recommendedName>
</protein>
<evidence type="ECO:0000256" key="2">
    <source>
        <dbReference type="SAM" id="MobiDB-lite"/>
    </source>
</evidence>
<evidence type="ECO:0000259" key="3">
    <source>
        <dbReference type="PROSITE" id="PS50157"/>
    </source>
</evidence>
<dbReference type="Proteomes" id="UP000664534">
    <property type="component" value="Unassembled WGS sequence"/>
</dbReference>
<sequence>MITFANSARSLTPALPRADRPQDHVSSLINDKAAHKASQVPLSPHLSVFAAQPAHANTINVQALAQDSAAQSKAQESEETVRDDVQRLEDIDIVPARDSDEPQIIAGNEDMGLAEILVELAKEQRPISSTTDAEDFPVAPSSEPKANINMELSRKFPDSTCPYHHVVFPVKAEKDKHTMTHFKGALICGYKICDFLTDFRNVENIEQWLNLIQTLRFHIRDSHLLDEDGFKCYLCFRDLNKTGYLEHLDDCILRTVELQNSAKAEEDPTWFHNNYRKDSPEASCPSLSSTAFDPFHGYSECFSTGRISPPPDIFSAAYDPLMSRIETPRFILQSTSSTKKKHCRICGKLFKRSYDWKVHMMVHTIQSAICSPLHGHG</sequence>
<dbReference type="PROSITE" id="PS00028">
    <property type="entry name" value="ZINC_FINGER_C2H2_1"/>
    <property type="match status" value="1"/>
</dbReference>
<comment type="caution">
    <text evidence="4">The sequence shown here is derived from an EMBL/GenBank/DDBJ whole genome shotgun (WGS) entry which is preliminary data.</text>
</comment>
<dbReference type="Gene3D" id="3.30.160.60">
    <property type="entry name" value="Classic Zinc Finger"/>
    <property type="match status" value="1"/>
</dbReference>
<evidence type="ECO:0000256" key="1">
    <source>
        <dbReference type="PROSITE-ProRule" id="PRU00042"/>
    </source>
</evidence>
<dbReference type="EMBL" id="CAJPDT010000099">
    <property type="protein sequence ID" value="CAF9937471.1"/>
    <property type="molecule type" value="Genomic_DNA"/>
</dbReference>
<gene>
    <name evidence="4" type="ORF">IMSHALPRED_011151</name>
</gene>
<feature type="compositionally biased region" description="Polar residues" evidence="2">
    <location>
        <begin position="1"/>
        <end position="10"/>
    </location>
</feature>
<reference evidence="4" key="1">
    <citation type="submission" date="2021-03" db="EMBL/GenBank/DDBJ databases">
        <authorList>
            <person name="Tagirdzhanova G."/>
        </authorList>
    </citation>
    <scope>NUCLEOTIDE SEQUENCE</scope>
</reference>